<proteinExistence type="predicted"/>
<protein>
    <submittedName>
        <fullName evidence="2">Uncharacterized protein</fullName>
    </submittedName>
</protein>
<sequence length="462" mass="52776">MEINLFLTAIGVLLMVASSECKPSINHRRFDNPMGSNNMYMNVAEQPTSNTDFQLPHGFETEKLYLVTKKNLGNILQEEDSFLHGKNPNEHPVPVYAIVTPCTPNLSFHSTNPNTISDAINAINNNIETPPHFHVVYWIFYPYNEGKEICLIGKVPTPILFGSCLGHRKTLGNHVGDWEHISLSFTGNNYPNNLYVSVHDSGAYYKYDPGSRLFKYEKQVTKKGILQRPKFPIVARTRNNHPILFSAKGSHGLWAAPGDHYYVKVPRLIDKNGYGIGWETWKNLVVFHVGISSLPSWLKKLGLCEISDGPRGNFKANTEIQRSETIVKLVEDTTFEISVNKDHDMPSCSTKETEEVLNKPRQQSQMQIDLADLKTYRHNIKTVTPEQSIFSMHSLPLKREKELLNMEEILSDEIFFQKCIDELSTSGENNIYEFLRRVMVKLFFMYQSRLHPSHGTTRDAVK</sequence>
<dbReference type="Proteomes" id="UP001353858">
    <property type="component" value="Unassembled WGS sequence"/>
</dbReference>
<keyword evidence="3" id="KW-1185">Reference proteome</keyword>
<organism evidence="2 3">
    <name type="scientific">Aquatica leii</name>
    <dbReference type="NCBI Taxonomy" id="1421715"/>
    <lineage>
        <taxon>Eukaryota</taxon>
        <taxon>Metazoa</taxon>
        <taxon>Ecdysozoa</taxon>
        <taxon>Arthropoda</taxon>
        <taxon>Hexapoda</taxon>
        <taxon>Insecta</taxon>
        <taxon>Pterygota</taxon>
        <taxon>Neoptera</taxon>
        <taxon>Endopterygota</taxon>
        <taxon>Coleoptera</taxon>
        <taxon>Polyphaga</taxon>
        <taxon>Elateriformia</taxon>
        <taxon>Elateroidea</taxon>
        <taxon>Lampyridae</taxon>
        <taxon>Luciolinae</taxon>
        <taxon>Aquatica</taxon>
    </lineage>
</organism>
<evidence type="ECO:0000313" key="3">
    <source>
        <dbReference type="Proteomes" id="UP001353858"/>
    </source>
</evidence>
<dbReference type="AlphaFoldDB" id="A0AAN7QKH5"/>
<accession>A0AAN7QKH5</accession>
<evidence type="ECO:0000256" key="1">
    <source>
        <dbReference type="SAM" id="SignalP"/>
    </source>
</evidence>
<name>A0AAN7QKH5_9COLE</name>
<keyword evidence="1" id="KW-0732">Signal</keyword>
<gene>
    <name evidence="2" type="ORF">RN001_005682</name>
</gene>
<comment type="caution">
    <text evidence="2">The sequence shown here is derived from an EMBL/GenBank/DDBJ whole genome shotgun (WGS) entry which is preliminary data.</text>
</comment>
<dbReference type="PANTHER" id="PTHR48174:SF5">
    <property type="entry name" value="VACUOLAR PROTEIN SORTING-ASSOCIATED PROTEIN 62"/>
    <property type="match status" value="1"/>
</dbReference>
<dbReference type="EMBL" id="JARPUR010000002">
    <property type="protein sequence ID" value="KAK4882363.1"/>
    <property type="molecule type" value="Genomic_DNA"/>
</dbReference>
<feature type="chain" id="PRO_5042976173" evidence="1">
    <location>
        <begin position="22"/>
        <end position="462"/>
    </location>
</feature>
<dbReference type="PANTHER" id="PTHR48174">
    <property type="entry name" value="DUF946 FAMILY PROTEIN"/>
    <property type="match status" value="1"/>
</dbReference>
<reference evidence="3" key="1">
    <citation type="submission" date="2023-01" db="EMBL/GenBank/DDBJ databases">
        <title>Key to firefly adult light organ development and bioluminescence: homeobox transcription factors regulate luciferase expression and transportation to peroxisome.</title>
        <authorList>
            <person name="Fu X."/>
        </authorList>
    </citation>
    <scope>NUCLEOTIDE SEQUENCE [LARGE SCALE GENOMIC DNA]</scope>
</reference>
<evidence type="ECO:0000313" key="2">
    <source>
        <dbReference type="EMBL" id="KAK4882363.1"/>
    </source>
</evidence>
<feature type="signal peptide" evidence="1">
    <location>
        <begin position="1"/>
        <end position="21"/>
    </location>
</feature>